<comment type="similarity">
    <text evidence="1">Belongs to the p23/wos2 family.</text>
</comment>
<dbReference type="AlphaFoldDB" id="T1JH99"/>
<dbReference type="OMA" id="EEGPYWP"/>
<dbReference type="SUPFAM" id="SSF49764">
    <property type="entry name" value="HSP20-like chaperones"/>
    <property type="match status" value="1"/>
</dbReference>
<proteinExistence type="inferred from homology"/>
<dbReference type="GO" id="GO:0006457">
    <property type="term" value="P:protein folding"/>
    <property type="evidence" value="ECO:0007669"/>
    <property type="project" value="TreeGrafter"/>
</dbReference>
<dbReference type="eggNOG" id="KOG3158">
    <property type="taxonomic scope" value="Eukaryota"/>
</dbReference>
<feature type="compositionally biased region" description="Acidic residues" evidence="2">
    <location>
        <begin position="148"/>
        <end position="168"/>
    </location>
</feature>
<dbReference type="EMBL" id="JH432223">
    <property type="status" value="NOT_ANNOTATED_CDS"/>
    <property type="molecule type" value="Genomic_DNA"/>
</dbReference>
<dbReference type="Pfam" id="PF04969">
    <property type="entry name" value="CS"/>
    <property type="match status" value="1"/>
</dbReference>
<dbReference type="CDD" id="cd06465">
    <property type="entry name" value="p23_hB-ind1_like"/>
    <property type="match status" value="1"/>
</dbReference>
<dbReference type="PROSITE" id="PS51203">
    <property type="entry name" value="CS"/>
    <property type="match status" value="1"/>
</dbReference>
<dbReference type="EnsemblMetazoa" id="SMAR013230-RA">
    <property type="protein sequence ID" value="SMAR013230-PA"/>
    <property type="gene ID" value="SMAR013230"/>
</dbReference>
<dbReference type="GO" id="GO:0051087">
    <property type="term" value="F:protein-folding chaperone binding"/>
    <property type="evidence" value="ECO:0007669"/>
    <property type="project" value="TreeGrafter"/>
</dbReference>
<dbReference type="PANTHER" id="PTHR22932">
    <property type="entry name" value="TELOMERASE-BINDING PROTEIN P23 HSP90 CO-CHAPERONE"/>
    <property type="match status" value="1"/>
</dbReference>
<evidence type="ECO:0000313" key="5">
    <source>
        <dbReference type="Proteomes" id="UP000014500"/>
    </source>
</evidence>
<feature type="domain" description="CS" evidence="3">
    <location>
        <begin position="7"/>
        <end position="96"/>
    </location>
</feature>
<dbReference type="InterPro" id="IPR045250">
    <property type="entry name" value="p23-like"/>
</dbReference>
<dbReference type="HOGENOM" id="CLU_078883_0_1_1"/>
<accession>T1JH99</accession>
<reference evidence="4" key="2">
    <citation type="submission" date="2015-02" db="UniProtKB">
        <authorList>
            <consortium name="EnsemblMetazoa"/>
        </authorList>
    </citation>
    <scope>IDENTIFICATION</scope>
</reference>
<dbReference type="Gene3D" id="2.60.40.790">
    <property type="match status" value="1"/>
</dbReference>
<dbReference type="Proteomes" id="UP000014500">
    <property type="component" value="Unassembled WGS sequence"/>
</dbReference>
<dbReference type="STRING" id="126957.T1JH99"/>
<organism evidence="4 5">
    <name type="scientific">Strigamia maritima</name>
    <name type="common">European centipede</name>
    <name type="synonym">Geophilus maritimus</name>
    <dbReference type="NCBI Taxonomy" id="126957"/>
    <lineage>
        <taxon>Eukaryota</taxon>
        <taxon>Metazoa</taxon>
        <taxon>Ecdysozoa</taxon>
        <taxon>Arthropoda</taxon>
        <taxon>Myriapoda</taxon>
        <taxon>Chilopoda</taxon>
        <taxon>Pleurostigmophora</taxon>
        <taxon>Geophilomorpha</taxon>
        <taxon>Linotaeniidae</taxon>
        <taxon>Strigamia</taxon>
    </lineage>
</organism>
<evidence type="ECO:0000259" key="3">
    <source>
        <dbReference type="PROSITE" id="PS51203"/>
    </source>
</evidence>
<dbReference type="InterPro" id="IPR008978">
    <property type="entry name" value="HSP20-like_chaperone"/>
</dbReference>
<reference evidence="5" key="1">
    <citation type="submission" date="2011-05" db="EMBL/GenBank/DDBJ databases">
        <authorList>
            <person name="Richards S.R."/>
            <person name="Qu J."/>
            <person name="Jiang H."/>
            <person name="Jhangiani S.N."/>
            <person name="Agravi P."/>
            <person name="Goodspeed R."/>
            <person name="Gross S."/>
            <person name="Mandapat C."/>
            <person name="Jackson L."/>
            <person name="Mathew T."/>
            <person name="Pu L."/>
            <person name="Thornton R."/>
            <person name="Saada N."/>
            <person name="Wilczek-Boney K.B."/>
            <person name="Lee S."/>
            <person name="Kovar C."/>
            <person name="Wu Y."/>
            <person name="Scherer S.E."/>
            <person name="Worley K.C."/>
            <person name="Muzny D.M."/>
            <person name="Gibbs R."/>
        </authorList>
    </citation>
    <scope>NUCLEOTIDE SEQUENCE</scope>
    <source>
        <strain evidence="5">Brora</strain>
    </source>
</reference>
<dbReference type="GO" id="GO:0051131">
    <property type="term" value="P:chaperone-mediated protein complex assembly"/>
    <property type="evidence" value="ECO:0007669"/>
    <property type="project" value="TreeGrafter"/>
</dbReference>
<dbReference type="GO" id="GO:0051879">
    <property type="term" value="F:Hsp90 protein binding"/>
    <property type="evidence" value="ECO:0007669"/>
    <property type="project" value="InterPro"/>
</dbReference>
<dbReference type="GO" id="GO:0005634">
    <property type="term" value="C:nucleus"/>
    <property type="evidence" value="ECO:0007669"/>
    <property type="project" value="TreeGrafter"/>
</dbReference>
<dbReference type="PANTHER" id="PTHR22932:SF1">
    <property type="entry name" value="CO-CHAPERONE PROTEIN DAF-41"/>
    <property type="match status" value="1"/>
</dbReference>
<dbReference type="FunFam" id="2.60.40.790:FF:000013">
    <property type="entry name" value="Very-long-chain (3R)-3-hydroxyacyl-CoA dehydratase"/>
    <property type="match status" value="1"/>
</dbReference>
<evidence type="ECO:0000256" key="1">
    <source>
        <dbReference type="ARBA" id="ARBA00025733"/>
    </source>
</evidence>
<dbReference type="PhylomeDB" id="T1JH99"/>
<dbReference type="GO" id="GO:0005829">
    <property type="term" value="C:cytosol"/>
    <property type="evidence" value="ECO:0007669"/>
    <property type="project" value="TreeGrafter"/>
</dbReference>
<evidence type="ECO:0000256" key="2">
    <source>
        <dbReference type="SAM" id="MobiDB-lite"/>
    </source>
</evidence>
<sequence>MPETEQMLAPPMQWAQRKSAVFLTICLEDCKEPLIKLEPTKLFFKGKGGTDKKEYEVTLNFFKEVNATDSKYVVRDRVIEFIIKKKEEGPFWKRLLKDEKKYHWLKVDFNKWKDEDESDDELGGNQDLEEMMRQMGGLGGAGDKPSLEDLDTGIDGEDSDDEELPDLE</sequence>
<protein>
    <recommendedName>
        <fullName evidence="3">CS domain-containing protein</fullName>
    </recommendedName>
</protein>
<dbReference type="InterPro" id="IPR007052">
    <property type="entry name" value="CS_dom"/>
</dbReference>
<name>T1JH99_STRMM</name>
<evidence type="ECO:0000313" key="4">
    <source>
        <dbReference type="EnsemblMetazoa" id="SMAR013230-PA"/>
    </source>
</evidence>
<feature type="region of interest" description="Disordered" evidence="2">
    <location>
        <begin position="115"/>
        <end position="168"/>
    </location>
</feature>
<keyword evidence="5" id="KW-1185">Reference proteome</keyword>